<dbReference type="Proteomes" id="UP001498398">
    <property type="component" value="Unassembled WGS sequence"/>
</dbReference>
<reference evidence="2 3" key="1">
    <citation type="submission" date="2024-01" db="EMBL/GenBank/DDBJ databases">
        <title>A draft genome for the cacao thread blight pathogen Marasmiellus scandens.</title>
        <authorList>
            <person name="Baruah I.K."/>
            <person name="Leung J."/>
            <person name="Bukari Y."/>
            <person name="Amoako-Attah I."/>
            <person name="Meinhardt L.W."/>
            <person name="Bailey B.A."/>
            <person name="Cohen S.P."/>
        </authorList>
    </citation>
    <scope>NUCLEOTIDE SEQUENCE [LARGE SCALE GENOMIC DNA]</scope>
    <source>
        <strain evidence="2 3">GH-19</strain>
    </source>
</reference>
<dbReference type="InterPro" id="IPR042099">
    <property type="entry name" value="ANL_N_sf"/>
</dbReference>
<evidence type="ECO:0000313" key="3">
    <source>
        <dbReference type="Proteomes" id="UP001498398"/>
    </source>
</evidence>
<dbReference type="NCBIfam" id="TIGR01217">
    <property type="entry name" value="ac_ac_CoA_syn"/>
    <property type="match status" value="1"/>
</dbReference>
<protein>
    <recommendedName>
        <fullName evidence="1">AMP-dependent synthetase/ligase domain-containing protein</fullName>
    </recommendedName>
</protein>
<dbReference type="Gene3D" id="3.40.50.12780">
    <property type="entry name" value="N-terminal domain of ligase-like"/>
    <property type="match status" value="1"/>
</dbReference>
<sequence length="690" mass="76612">MTSYFEQSRLLWKHPLPQFTNVEILRRMINRTHGLSLKDYHDLHKYSVSNYDFWLDLWKFLRIVSSVPPKDIMTKGDLAEIPVWFPGARLNYAENLLWKNDDAIACTAGNEMGRTVHYSFRELRERVRCMASAMRANGLVVGDRVAGIVTNSIHAVTIALATASIGAIFSSTATDMGTQGILDRYRQIQPKLVFAETEVFYAGKTIDLLPKVAEVIQDLSKRGLRRAILLPSTISGKELRAPNTIDALPLSQFLAMDDGSPLKFEQLPFSQPLFILYSSGTSGPPKCIVHSAGVSFSVVSNRCCAFNILHIGRLMQTKKDLVCGMDLKEGDTYFQYTTTGWMMWTFMLAGLSAGARIILYDGSPFHPDLPTYLKFIGDQNVSLLGTSPRFLAEIQGRGLNPLDIASFEALRTMAVTGAVLTPPVFEWAFNAFGRNIHLISTSGGTDICCALVSGVPSLPVYVGEIQHKSLGMASEVFDPLGKNIEHTGEPGELVCTKPHPSLPVRFWGDTADGKKLGETYFSFFPGIWRQGDFMVVNPATKGIMILGRSDGVLNPSGVRFGSGEIYTVLEQFSDLIDDSLCIGQRRPNLDKDERVLLYVKMRDPHKLTKELKSRIKDAIKKALSARHVPSYIFEVEDIPYTVNGKKIEIAVKQIVSGSNLTPSGTVANPESLKLYYKYRDIEALTAKARL</sequence>
<comment type="caution">
    <text evidence="2">The sequence shown here is derived from an EMBL/GenBank/DDBJ whole genome shotgun (WGS) entry which is preliminary data.</text>
</comment>
<organism evidence="2 3">
    <name type="scientific">Marasmiellus scandens</name>
    <dbReference type="NCBI Taxonomy" id="2682957"/>
    <lineage>
        <taxon>Eukaryota</taxon>
        <taxon>Fungi</taxon>
        <taxon>Dikarya</taxon>
        <taxon>Basidiomycota</taxon>
        <taxon>Agaricomycotina</taxon>
        <taxon>Agaricomycetes</taxon>
        <taxon>Agaricomycetidae</taxon>
        <taxon>Agaricales</taxon>
        <taxon>Marasmiineae</taxon>
        <taxon>Omphalotaceae</taxon>
        <taxon>Marasmiellus</taxon>
    </lineage>
</organism>
<dbReference type="PROSITE" id="PS00455">
    <property type="entry name" value="AMP_BINDING"/>
    <property type="match status" value="1"/>
</dbReference>
<dbReference type="InterPro" id="IPR000873">
    <property type="entry name" value="AMP-dep_synth/lig_dom"/>
</dbReference>
<accession>A0ABR1K6Z0</accession>
<dbReference type="PANTHER" id="PTHR42921">
    <property type="entry name" value="ACETOACETYL-COA SYNTHETASE"/>
    <property type="match status" value="1"/>
</dbReference>
<dbReference type="SUPFAM" id="SSF56801">
    <property type="entry name" value="Acetyl-CoA synthetase-like"/>
    <property type="match status" value="1"/>
</dbReference>
<dbReference type="NCBIfam" id="NF002937">
    <property type="entry name" value="PRK03584.1"/>
    <property type="match status" value="1"/>
</dbReference>
<evidence type="ECO:0000259" key="1">
    <source>
        <dbReference type="Pfam" id="PF00501"/>
    </source>
</evidence>
<dbReference type="PANTHER" id="PTHR42921:SF4">
    <property type="entry name" value="ACETOACETYL-COA SYNTHASE (AFU_ORTHOLOGUE AFUA_8G04770)"/>
    <property type="match status" value="1"/>
</dbReference>
<proteinExistence type="predicted"/>
<dbReference type="Pfam" id="PF00501">
    <property type="entry name" value="AMP-binding"/>
    <property type="match status" value="1"/>
</dbReference>
<evidence type="ECO:0000313" key="2">
    <source>
        <dbReference type="EMBL" id="KAK7473229.1"/>
    </source>
</evidence>
<dbReference type="InterPro" id="IPR045851">
    <property type="entry name" value="AMP-bd_C_sf"/>
</dbReference>
<keyword evidence="3" id="KW-1185">Reference proteome</keyword>
<feature type="domain" description="AMP-dependent synthetase/ligase" evidence="1">
    <location>
        <begin position="102"/>
        <end position="499"/>
    </location>
</feature>
<dbReference type="Gene3D" id="3.30.300.30">
    <property type="match status" value="1"/>
</dbReference>
<gene>
    <name evidence="2" type="ORF">VKT23_001327</name>
</gene>
<dbReference type="InterPro" id="IPR020845">
    <property type="entry name" value="AMP-binding_CS"/>
</dbReference>
<dbReference type="EMBL" id="JBANRG010000001">
    <property type="protein sequence ID" value="KAK7473229.1"/>
    <property type="molecule type" value="Genomic_DNA"/>
</dbReference>
<name>A0ABR1K6Z0_9AGAR</name>
<dbReference type="InterPro" id="IPR005914">
    <property type="entry name" value="Acac_CoA_synth"/>
</dbReference>